<dbReference type="Proteomes" id="UP000053259">
    <property type="component" value="Unassembled WGS sequence"/>
</dbReference>
<name>A0A0D2B7L1_9PEZI</name>
<evidence type="ECO:0000313" key="2">
    <source>
        <dbReference type="EMBL" id="KIW07239.1"/>
    </source>
</evidence>
<dbReference type="InParanoid" id="A0A0D2B7L1"/>
<reference evidence="2 3" key="1">
    <citation type="submission" date="2015-01" db="EMBL/GenBank/DDBJ databases">
        <title>The Genome Sequence of Ochroconis gallopava CBS43764.</title>
        <authorList>
            <consortium name="The Broad Institute Genomics Platform"/>
            <person name="Cuomo C."/>
            <person name="de Hoog S."/>
            <person name="Gorbushina A."/>
            <person name="Stielow B."/>
            <person name="Teixiera M."/>
            <person name="Abouelleil A."/>
            <person name="Chapman S.B."/>
            <person name="Priest M."/>
            <person name="Young S.K."/>
            <person name="Wortman J."/>
            <person name="Nusbaum C."/>
            <person name="Birren B."/>
        </authorList>
    </citation>
    <scope>NUCLEOTIDE SEQUENCE [LARGE SCALE GENOMIC DNA]</scope>
    <source>
        <strain evidence="2 3">CBS 43764</strain>
    </source>
</reference>
<dbReference type="VEuPathDB" id="FungiDB:PV09_02095"/>
<evidence type="ECO:0000313" key="3">
    <source>
        <dbReference type="Proteomes" id="UP000053259"/>
    </source>
</evidence>
<feature type="compositionally biased region" description="Basic and acidic residues" evidence="1">
    <location>
        <begin position="84"/>
        <end position="93"/>
    </location>
</feature>
<dbReference type="AlphaFoldDB" id="A0A0D2B7L1"/>
<dbReference type="GeneID" id="27310068"/>
<dbReference type="HOGENOM" id="CLU_2252131_0_0_1"/>
<protein>
    <submittedName>
        <fullName evidence="2">Uncharacterized protein</fullName>
    </submittedName>
</protein>
<dbReference type="OrthoDB" id="9999863at2759"/>
<evidence type="ECO:0000256" key="1">
    <source>
        <dbReference type="SAM" id="MobiDB-lite"/>
    </source>
</evidence>
<dbReference type="RefSeq" id="XP_016217108.1">
    <property type="nucleotide sequence ID" value="XM_016355092.1"/>
</dbReference>
<dbReference type="EMBL" id="KN847533">
    <property type="protein sequence ID" value="KIW07239.1"/>
    <property type="molecule type" value="Genomic_DNA"/>
</dbReference>
<feature type="compositionally biased region" description="Low complexity" evidence="1">
    <location>
        <begin position="63"/>
        <end position="73"/>
    </location>
</feature>
<accession>A0A0D2B7L1</accession>
<proteinExistence type="predicted"/>
<sequence>MGEELCSETANVVEGRVGSRSAYRNTISNGERRWPWRALGYRLATTGIERCERDKIDMEKQGRMAAARRTTAEMTDDGGSWSTGERERKEGHATAEGVGEGRGI</sequence>
<organism evidence="2 3">
    <name type="scientific">Verruconis gallopava</name>
    <dbReference type="NCBI Taxonomy" id="253628"/>
    <lineage>
        <taxon>Eukaryota</taxon>
        <taxon>Fungi</taxon>
        <taxon>Dikarya</taxon>
        <taxon>Ascomycota</taxon>
        <taxon>Pezizomycotina</taxon>
        <taxon>Dothideomycetes</taxon>
        <taxon>Pleosporomycetidae</taxon>
        <taxon>Venturiales</taxon>
        <taxon>Sympoventuriaceae</taxon>
        <taxon>Verruconis</taxon>
    </lineage>
</organism>
<feature type="region of interest" description="Disordered" evidence="1">
    <location>
        <begin position="59"/>
        <end position="104"/>
    </location>
</feature>
<gene>
    <name evidence="2" type="ORF">PV09_02095</name>
</gene>
<keyword evidence="3" id="KW-1185">Reference proteome</keyword>